<protein>
    <recommendedName>
        <fullName evidence="1">F-box domain-containing protein</fullName>
    </recommendedName>
</protein>
<reference evidence="2" key="1">
    <citation type="journal article" date="2020" name="bioRxiv">
        <title>Hybrid origin of Populus tomentosa Carr. identified through genome sequencing and phylogenomic analysis.</title>
        <authorList>
            <person name="An X."/>
            <person name="Gao K."/>
            <person name="Chen Z."/>
            <person name="Li J."/>
            <person name="Yang X."/>
            <person name="Yang X."/>
            <person name="Zhou J."/>
            <person name="Guo T."/>
            <person name="Zhao T."/>
            <person name="Huang S."/>
            <person name="Miao D."/>
            <person name="Khan W.U."/>
            <person name="Rao P."/>
            <person name="Ye M."/>
            <person name="Lei B."/>
            <person name="Liao W."/>
            <person name="Wang J."/>
            <person name="Ji L."/>
            <person name="Li Y."/>
            <person name="Guo B."/>
            <person name="Mustafa N.S."/>
            <person name="Li S."/>
            <person name="Yun Q."/>
            <person name="Keller S.R."/>
            <person name="Mao J."/>
            <person name="Zhang R."/>
            <person name="Strauss S.H."/>
        </authorList>
    </citation>
    <scope>NUCLEOTIDE SEQUENCE</scope>
    <source>
        <strain evidence="2">GM15</strain>
        <tissue evidence="2">Leaf</tissue>
    </source>
</reference>
<dbReference type="AlphaFoldDB" id="A0A8X8CJ89"/>
<dbReference type="PANTHER" id="PTHR48155">
    <property type="entry name" value="OS09G0497600 PROTEIN"/>
    <property type="match status" value="1"/>
</dbReference>
<evidence type="ECO:0000313" key="3">
    <source>
        <dbReference type="Proteomes" id="UP000886885"/>
    </source>
</evidence>
<gene>
    <name evidence="2" type="ORF">POTOM_028975</name>
</gene>
<dbReference type="InterPro" id="IPR001810">
    <property type="entry name" value="F-box_dom"/>
</dbReference>
<feature type="domain" description="F-box" evidence="1">
    <location>
        <begin position="67"/>
        <end position="113"/>
    </location>
</feature>
<keyword evidence="3" id="KW-1185">Reference proteome</keyword>
<sequence>MMMVAIIVQCQDWVDKGEEEGEKVEDSTGTRKDKIGIVQKSEDGSVNGVDGRLLMSDNVDNNTKVDYTPFGKLPDHLLVEIFVRVPVSEWAQISCVRRQWANVFRGECLWQAALTRTYPLAHQTKRWPGPIPRGLSRRQSELHAVLTLKYFFFRRYTALCVSKRIFALDGEIDEIVGHAYLFLKEQLEFFDMPSTSSILHGTIIDQFIACGKSRDIAHELASQIWLAVLDNLEDNEHTFLILKRLALEGDVFLPYPYTKSIKVQWKVFEKLFTDFRDCFNRVDYYDVLGCAKNKFEPIPSAWLGY</sequence>
<comment type="caution">
    <text evidence="2">The sequence shown here is derived from an EMBL/GenBank/DDBJ whole genome shotgun (WGS) entry which is preliminary data.</text>
</comment>
<organism evidence="2 3">
    <name type="scientific">Populus tomentosa</name>
    <name type="common">Chinese white poplar</name>
    <dbReference type="NCBI Taxonomy" id="118781"/>
    <lineage>
        <taxon>Eukaryota</taxon>
        <taxon>Viridiplantae</taxon>
        <taxon>Streptophyta</taxon>
        <taxon>Embryophyta</taxon>
        <taxon>Tracheophyta</taxon>
        <taxon>Spermatophyta</taxon>
        <taxon>Magnoliopsida</taxon>
        <taxon>eudicotyledons</taxon>
        <taxon>Gunneridae</taxon>
        <taxon>Pentapetalae</taxon>
        <taxon>rosids</taxon>
        <taxon>fabids</taxon>
        <taxon>Malpighiales</taxon>
        <taxon>Salicaceae</taxon>
        <taxon>Saliceae</taxon>
        <taxon>Populus</taxon>
    </lineage>
</organism>
<evidence type="ECO:0000313" key="2">
    <source>
        <dbReference type="EMBL" id="KAG6764961.1"/>
    </source>
</evidence>
<name>A0A8X8CJ89_POPTO</name>
<dbReference type="Pfam" id="PF12937">
    <property type="entry name" value="F-box-like"/>
    <property type="match status" value="1"/>
</dbReference>
<dbReference type="PROSITE" id="PS50181">
    <property type="entry name" value="FBOX"/>
    <property type="match status" value="1"/>
</dbReference>
<dbReference type="PANTHER" id="PTHR48155:SF1">
    <property type="entry name" value="F-BOX DOMAIN-CONTAINING PROTEIN"/>
    <property type="match status" value="1"/>
</dbReference>
<proteinExistence type="predicted"/>
<accession>A0A8X8CJ89</accession>
<dbReference type="OrthoDB" id="1647530at2759"/>
<evidence type="ECO:0000259" key="1">
    <source>
        <dbReference type="PROSITE" id="PS50181"/>
    </source>
</evidence>
<dbReference type="EMBL" id="JAAWWB010000015">
    <property type="protein sequence ID" value="KAG6764961.1"/>
    <property type="molecule type" value="Genomic_DNA"/>
</dbReference>
<dbReference type="Proteomes" id="UP000886885">
    <property type="component" value="Chromosome 8A"/>
</dbReference>